<evidence type="ECO:0000259" key="20">
    <source>
        <dbReference type="PROSITE" id="PS51383"/>
    </source>
</evidence>
<evidence type="ECO:0000256" key="8">
    <source>
        <dbReference type="ARBA" id="ARBA00022857"/>
    </source>
</evidence>
<dbReference type="PANTHER" id="PTHR12592">
    <property type="entry name" value="ATP-DEPENDENT (S)-NAD(P)H-HYDRATE DEHYDRATASE FAMILY MEMBER"/>
    <property type="match status" value="1"/>
</dbReference>
<dbReference type="Pfam" id="PF03853">
    <property type="entry name" value="YjeF_N"/>
    <property type="match status" value="1"/>
</dbReference>
<dbReference type="GO" id="GO:0046872">
    <property type="term" value="F:metal ion binding"/>
    <property type="evidence" value="ECO:0007669"/>
    <property type="project" value="UniProtKB-UniRule"/>
</dbReference>
<dbReference type="InterPro" id="IPR036652">
    <property type="entry name" value="YjeF_N_dom_sf"/>
</dbReference>
<comment type="similarity">
    <text evidence="18">Belongs to the NnrE/AIBP family.</text>
</comment>
<protein>
    <recommendedName>
        <fullName evidence="19">Bifunctional NAD(P)H-hydrate repair enzyme</fullName>
    </recommendedName>
    <alternativeName>
        <fullName evidence="19">Nicotinamide nucleotide repair protein</fullName>
    </alternativeName>
    <domain>
        <recommendedName>
            <fullName evidence="19">ADP-dependent (S)-NAD(P)H-hydrate dehydratase</fullName>
            <ecNumber evidence="19">4.2.1.136</ecNumber>
        </recommendedName>
        <alternativeName>
            <fullName evidence="19">ADP-dependent NAD(P)HX dehydratase</fullName>
        </alternativeName>
    </domain>
    <domain>
        <recommendedName>
            <fullName evidence="19">NAD(P)H-hydrate epimerase</fullName>
            <ecNumber evidence="19">5.1.99.6</ecNumber>
        </recommendedName>
    </domain>
</protein>
<dbReference type="SUPFAM" id="SSF53613">
    <property type="entry name" value="Ribokinase-like"/>
    <property type="match status" value="1"/>
</dbReference>
<feature type="binding site" evidence="18">
    <location>
        <begin position="127"/>
        <end position="133"/>
    </location>
    <ligand>
        <name>(6S)-NADPHX</name>
        <dbReference type="ChEBI" id="CHEBI:64076"/>
    </ligand>
</feature>
<dbReference type="PROSITE" id="PS51385">
    <property type="entry name" value="YJEF_N"/>
    <property type="match status" value="1"/>
</dbReference>
<comment type="similarity">
    <text evidence="17">Belongs to the NnrD/CARKD family.</text>
</comment>
<evidence type="ECO:0000256" key="18">
    <source>
        <dbReference type="HAMAP-Rule" id="MF_01966"/>
    </source>
</evidence>
<evidence type="ECO:0000256" key="6">
    <source>
        <dbReference type="ARBA" id="ARBA00022741"/>
    </source>
</evidence>
<dbReference type="InterPro" id="IPR000631">
    <property type="entry name" value="CARKD"/>
</dbReference>
<keyword evidence="7 17" id="KW-0067">ATP-binding</keyword>
<dbReference type="PROSITE" id="PS51383">
    <property type="entry name" value="YJEF_C_3"/>
    <property type="match status" value="1"/>
</dbReference>
<dbReference type="GO" id="GO:0110051">
    <property type="term" value="P:metabolite repair"/>
    <property type="evidence" value="ECO:0007669"/>
    <property type="project" value="TreeGrafter"/>
</dbReference>
<comment type="cofactor">
    <cofactor evidence="17">
        <name>Mg(2+)</name>
        <dbReference type="ChEBI" id="CHEBI:18420"/>
    </cofactor>
</comment>
<evidence type="ECO:0000256" key="10">
    <source>
        <dbReference type="ARBA" id="ARBA00023027"/>
    </source>
</evidence>
<dbReference type="InterPro" id="IPR004443">
    <property type="entry name" value="YjeF_N_dom"/>
</dbReference>
<comment type="catalytic activity">
    <reaction evidence="15 17 19">
        <text>(6S)-NADHX + ADP = AMP + phosphate + NADH + H(+)</text>
        <dbReference type="Rhea" id="RHEA:32223"/>
        <dbReference type="ChEBI" id="CHEBI:15378"/>
        <dbReference type="ChEBI" id="CHEBI:43474"/>
        <dbReference type="ChEBI" id="CHEBI:57945"/>
        <dbReference type="ChEBI" id="CHEBI:64074"/>
        <dbReference type="ChEBI" id="CHEBI:456215"/>
        <dbReference type="ChEBI" id="CHEBI:456216"/>
        <dbReference type="EC" id="4.2.1.136"/>
    </reaction>
</comment>
<evidence type="ECO:0000313" key="23">
    <source>
        <dbReference type="Proteomes" id="UP000679352"/>
    </source>
</evidence>
<dbReference type="HAMAP" id="MF_01966">
    <property type="entry name" value="NADHX_epimerase"/>
    <property type="match status" value="1"/>
</dbReference>
<dbReference type="EC" id="5.1.99.6" evidence="19"/>
<feature type="binding site" evidence="18">
    <location>
        <position position="123"/>
    </location>
    <ligand>
        <name>K(+)</name>
        <dbReference type="ChEBI" id="CHEBI:29103"/>
    </ligand>
</feature>
<feature type="binding site" evidence="17">
    <location>
        <position position="324"/>
    </location>
    <ligand>
        <name>(6S)-NADPHX</name>
        <dbReference type="ChEBI" id="CHEBI:64076"/>
    </ligand>
</feature>
<dbReference type="PIRSF" id="PIRSF017184">
    <property type="entry name" value="Nnr"/>
    <property type="match status" value="1"/>
</dbReference>
<dbReference type="NCBIfam" id="TIGR00196">
    <property type="entry name" value="yjeF_cterm"/>
    <property type="match status" value="1"/>
</dbReference>
<evidence type="ECO:0000256" key="7">
    <source>
        <dbReference type="ARBA" id="ARBA00022840"/>
    </source>
</evidence>
<evidence type="ECO:0000256" key="15">
    <source>
        <dbReference type="ARBA" id="ARBA00048238"/>
    </source>
</evidence>
<keyword evidence="8 17" id="KW-0521">NADP</keyword>
<dbReference type="InterPro" id="IPR029056">
    <property type="entry name" value="Ribokinase-like"/>
</dbReference>
<comment type="catalytic activity">
    <reaction evidence="2 18 19">
        <text>(6R)-NADPHX = (6S)-NADPHX</text>
        <dbReference type="Rhea" id="RHEA:32227"/>
        <dbReference type="ChEBI" id="CHEBI:64076"/>
        <dbReference type="ChEBI" id="CHEBI:64077"/>
        <dbReference type="EC" id="5.1.99.6"/>
    </reaction>
</comment>
<keyword evidence="10 17" id="KW-0520">NAD</keyword>
<keyword evidence="11 18" id="KW-0413">Isomerase</keyword>
<comment type="similarity">
    <text evidence="3 19">In the N-terminal section; belongs to the NnrE/AIBP family.</text>
</comment>
<keyword evidence="12 17" id="KW-0456">Lyase</keyword>
<evidence type="ECO:0000313" key="22">
    <source>
        <dbReference type="EMBL" id="QWK90172.1"/>
    </source>
</evidence>
<reference evidence="22" key="1">
    <citation type="submission" date="2021-06" db="EMBL/GenBank/DDBJ databases">
        <title>Direct submission.</title>
        <authorList>
            <person name="Lee C.-S."/>
            <person name="Jin L."/>
        </authorList>
    </citation>
    <scope>NUCLEOTIDE SEQUENCE</scope>
    <source>
        <strain evidence="22">Con5</strain>
    </source>
</reference>
<evidence type="ECO:0000256" key="5">
    <source>
        <dbReference type="ARBA" id="ARBA00022723"/>
    </source>
</evidence>
<dbReference type="CDD" id="cd01171">
    <property type="entry name" value="YXKO-related"/>
    <property type="match status" value="1"/>
</dbReference>
<dbReference type="HAMAP" id="MF_01965">
    <property type="entry name" value="NADHX_dehydratase"/>
    <property type="match status" value="1"/>
</dbReference>
<feature type="binding site" evidence="18">
    <location>
        <begin position="59"/>
        <end position="63"/>
    </location>
    <ligand>
        <name>(6S)-NADPHX</name>
        <dbReference type="ChEBI" id="CHEBI:64076"/>
    </ligand>
</feature>
<evidence type="ECO:0000256" key="16">
    <source>
        <dbReference type="ARBA" id="ARBA00049209"/>
    </source>
</evidence>
<keyword evidence="9 18" id="KW-0630">Potassium</keyword>
<keyword evidence="6 17" id="KW-0547">Nucleotide-binding</keyword>
<dbReference type="RefSeq" id="WP_215506464.1">
    <property type="nucleotide sequence ID" value="NZ_CP076361.1"/>
</dbReference>
<comment type="catalytic activity">
    <reaction evidence="16 17 19">
        <text>(6S)-NADPHX + ADP = AMP + phosphate + NADPH + H(+)</text>
        <dbReference type="Rhea" id="RHEA:32235"/>
        <dbReference type="ChEBI" id="CHEBI:15378"/>
        <dbReference type="ChEBI" id="CHEBI:43474"/>
        <dbReference type="ChEBI" id="CHEBI:57783"/>
        <dbReference type="ChEBI" id="CHEBI:64076"/>
        <dbReference type="ChEBI" id="CHEBI:456215"/>
        <dbReference type="ChEBI" id="CHEBI:456216"/>
        <dbReference type="EC" id="4.2.1.136"/>
    </reaction>
</comment>
<dbReference type="PANTHER" id="PTHR12592:SF0">
    <property type="entry name" value="ATP-DEPENDENT (S)-NAD(P)H-HYDRATE DEHYDRATASE"/>
    <property type="match status" value="1"/>
</dbReference>
<dbReference type="AlphaFoldDB" id="A0A975S117"/>
<evidence type="ECO:0000256" key="9">
    <source>
        <dbReference type="ARBA" id="ARBA00022958"/>
    </source>
</evidence>
<feature type="domain" description="YjeF C-terminal" evidence="20">
    <location>
        <begin position="226"/>
        <end position="508"/>
    </location>
</feature>
<organism evidence="22 23">
    <name type="scientific">Gemmobacter fulvus</name>
    <dbReference type="NCBI Taxonomy" id="2840474"/>
    <lineage>
        <taxon>Bacteria</taxon>
        <taxon>Pseudomonadati</taxon>
        <taxon>Pseudomonadota</taxon>
        <taxon>Alphaproteobacteria</taxon>
        <taxon>Rhodobacterales</taxon>
        <taxon>Paracoccaceae</taxon>
        <taxon>Gemmobacter</taxon>
    </lineage>
</organism>
<feature type="binding site" evidence="17">
    <location>
        <position position="454"/>
    </location>
    <ligand>
        <name>(6S)-NADPHX</name>
        <dbReference type="ChEBI" id="CHEBI:64076"/>
    </ligand>
</feature>
<keyword evidence="23" id="KW-1185">Reference proteome</keyword>
<feature type="binding site" evidence="17">
    <location>
        <position position="375"/>
    </location>
    <ligand>
        <name>(6S)-NADPHX</name>
        <dbReference type="ChEBI" id="CHEBI:64076"/>
    </ligand>
</feature>
<keyword evidence="5 18" id="KW-0479">Metal-binding</keyword>
<feature type="binding site" evidence="17">
    <location>
        <position position="261"/>
    </location>
    <ligand>
        <name>(6S)-NADPHX</name>
        <dbReference type="ChEBI" id="CHEBI:64076"/>
    </ligand>
</feature>
<feature type="binding site" evidence="18">
    <location>
        <position position="156"/>
    </location>
    <ligand>
        <name>(6S)-NADPHX</name>
        <dbReference type="ChEBI" id="CHEBI:64076"/>
    </ligand>
</feature>
<evidence type="ECO:0000256" key="13">
    <source>
        <dbReference type="ARBA" id="ARBA00023268"/>
    </source>
</evidence>
<evidence type="ECO:0000256" key="12">
    <source>
        <dbReference type="ARBA" id="ARBA00023239"/>
    </source>
</evidence>
<accession>A0A975S117</accession>
<dbReference type="GO" id="GO:0046496">
    <property type="term" value="P:nicotinamide nucleotide metabolic process"/>
    <property type="evidence" value="ECO:0007669"/>
    <property type="project" value="UniProtKB-UniRule"/>
</dbReference>
<dbReference type="InterPro" id="IPR017953">
    <property type="entry name" value="Carbohydrate_kinase_pred_CS"/>
</dbReference>
<comment type="cofactor">
    <cofactor evidence="18 19">
        <name>K(+)</name>
        <dbReference type="ChEBI" id="CHEBI:29103"/>
    </cofactor>
    <text evidence="18 19">Binds 1 potassium ion per subunit.</text>
</comment>
<dbReference type="EC" id="4.2.1.136" evidence="19"/>
<dbReference type="Gene3D" id="3.40.1190.20">
    <property type="match status" value="1"/>
</dbReference>
<evidence type="ECO:0000256" key="2">
    <source>
        <dbReference type="ARBA" id="ARBA00000909"/>
    </source>
</evidence>
<dbReference type="SUPFAM" id="SSF64153">
    <property type="entry name" value="YjeF N-terminal domain-like"/>
    <property type="match status" value="1"/>
</dbReference>
<comment type="catalytic activity">
    <reaction evidence="1 18 19">
        <text>(6R)-NADHX = (6S)-NADHX</text>
        <dbReference type="Rhea" id="RHEA:32215"/>
        <dbReference type="ChEBI" id="CHEBI:64074"/>
        <dbReference type="ChEBI" id="CHEBI:64075"/>
        <dbReference type="EC" id="5.1.99.6"/>
    </reaction>
</comment>
<dbReference type="Proteomes" id="UP000679352">
    <property type="component" value="Chromosome"/>
</dbReference>
<dbReference type="GO" id="GO:0052855">
    <property type="term" value="F:ADP-dependent NAD(P)H-hydrate dehydratase activity"/>
    <property type="evidence" value="ECO:0007669"/>
    <property type="project" value="UniProtKB-UniRule"/>
</dbReference>
<dbReference type="NCBIfam" id="TIGR00197">
    <property type="entry name" value="yjeF_nterm"/>
    <property type="match status" value="1"/>
</dbReference>
<comment type="function">
    <text evidence="14 19">Bifunctional enzyme that catalyzes the epimerization of the S- and R-forms of NAD(P)HX and the dehydration of the S-form of NAD(P)HX at the expense of ADP, which is converted to AMP. This allows the repair of both epimers of NAD(P)HX, a damaged form of NAD(P)H that is a result of enzymatic or heat-dependent hydration.</text>
</comment>
<evidence type="ECO:0000256" key="4">
    <source>
        <dbReference type="ARBA" id="ARBA00009524"/>
    </source>
</evidence>
<dbReference type="InterPro" id="IPR030677">
    <property type="entry name" value="Nnr"/>
</dbReference>
<evidence type="ECO:0000256" key="1">
    <source>
        <dbReference type="ARBA" id="ARBA00000013"/>
    </source>
</evidence>
<evidence type="ECO:0000256" key="17">
    <source>
        <dbReference type="HAMAP-Rule" id="MF_01965"/>
    </source>
</evidence>
<dbReference type="Pfam" id="PF01256">
    <property type="entry name" value="Carb_kinase"/>
    <property type="match status" value="1"/>
</dbReference>
<comment type="function">
    <text evidence="17">Catalyzes the dehydration of the S-form of NAD(P)HX at the expense of ADP, which is converted to AMP. Together with NAD(P)HX epimerase, which catalyzes the epimerization of the S- and R-forms, the enzyme allows the repair of both epimers of NAD(P)HX, a damaged form of NAD(P)H that is a result of enzymatic or heat-dependent hydration.</text>
</comment>
<comment type="caution">
    <text evidence="18">Lacks conserved residue(s) required for the propagation of feature annotation.</text>
</comment>
<feature type="binding site" evidence="17">
    <location>
        <position position="453"/>
    </location>
    <ligand>
        <name>AMP</name>
        <dbReference type="ChEBI" id="CHEBI:456215"/>
    </ligand>
</feature>
<sequence>MTELLTSAQMRAIEKSAIDSGAVTGLVLMERAGQAVVRAIQQAWPDHPQRAVVLCGPGNNGGDGYVIARLLAQQGWSVRVYALGPSRTADAGEMRQDWLALGPVATMDQLDWPVLADRPLVIDAMFGTGLIRDIAPGVWGALDMAVSSGCHIVAVDILSGLCADSGRVRTEAGYLDRGADLTVTFQAAKCGHHLAEAPALSGRLQVVSIGLEVELAALLREEGAALVDLVVGPSDVDKRGGHKFTHGHALVLSGPPGQGGAARLAARAALRIGAGLVTLGSPLAAMAEHAARLDAVMLRPISDGPDLTTALADPRITALCLGPGLGREARGAALLAAALVSQIGALVLDADALSLLAQDAALFAALPRRCVLTPHGGEFARLFPDLAARLAAPAGIGAAYSRPEAARAAAARAGCVLVLKGPDTVIAAPDGRCAIHSAQYDRAAPWLATAGAGDVLAGFVTGLLARGFPPFDAACTAVWLHVESARSFGPGLIAEDLPEELPKVLRRLLT</sequence>
<feature type="domain" description="YjeF N-terminal" evidence="21">
    <location>
        <begin position="10"/>
        <end position="217"/>
    </location>
</feature>
<dbReference type="KEGG" id="gfu:KM031_15300"/>
<keyword evidence="13" id="KW-0511">Multifunctional enzyme</keyword>
<dbReference type="GO" id="GO:0005524">
    <property type="term" value="F:ATP binding"/>
    <property type="evidence" value="ECO:0007669"/>
    <property type="project" value="UniProtKB-UniRule"/>
</dbReference>
<comment type="similarity">
    <text evidence="4 19">In the C-terminal section; belongs to the NnrD/CARKD family.</text>
</comment>
<evidence type="ECO:0000259" key="21">
    <source>
        <dbReference type="PROSITE" id="PS51385"/>
    </source>
</evidence>
<evidence type="ECO:0000256" key="11">
    <source>
        <dbReference type="ARBA" id="ARBA00023235"/>
    </source>
</evidence>
<dbReference type="EMBL" id="CP076361">
    <property type="protein sequence ID" value="QWK90172.1"/>
    <property type="molecule type" value="Genomic_DNA"/>
</dbReference>
<feature type="binding site" evidence="17">
    <location>
        <begin position="420"/>
        <end position="424"/>
    </location>
    <ligand>
        <name>AMP</name>
        <dbReference type="ChEBI" id="CHEBI:456215"/>
    </ligand>
</feature>
<comment type="function">
    <text evidence="18">Catalyzes the epimerization of the S- and R-forms of NAD(P)HX, a damaged form of NAD(P)H that is a result of enzymatic or heat-dependent hydration. This is a prerequisite for the S-specific NAD(P)H-hydrate dehydratase to allow the repair of both epimers of NAD(P)HX.</text>
</comment>
<comment type="subunit">
    <text evidence="17">Homotetramer.</text>
</comment>
<evidence type="ECO:0000256" key="3">
    <source>
        <dbReference type="ARBA" id="ARBA00006001"/>
    </source>
</evidence>
<dbReference type="Gene3D" id="3.40.50.10260">
    <property type="entry name" value="YjeF N-terminal domain"/>
    <property type="match status" value="1"/>
</dbReference>
<proteinExistence type="inferred from homology"/>
<dbReference type="PROSITE" id="PS01050">
    <property type="entry name" value="YJEF_C_2"/>
    <property type="match status" value="1"/>
</dbReference>
<feature type="binding site" evidence="18">
    <location>
        <position position="60"/>
    </location>
    <ligand>
        <name>K(+)</name>
        <dbReference type="ChEBI" id="CHEBI:29103"/>
    </ligand>
</feature>
<dbReference type="GO" id="GO:0052856">
    <property type="term" value="F:NAD(P)HX epimerase activity"/>
    <property type="evidence" value="ECO:0007669"/>
    <property type="project" value="UniProtKB-UniRule"/>
</dbReference>
<evidence type="ECO:0000256" key="14">
    <source>
        <dbReference type="ARBA" id="ARBA00025153"/>
    </source>
</evidence>
<gene>
    <name evidence="18" type="primary">nnrE</name>
    <name evidence="17" type="synonym">nnrD</name>
    <name evidence="22" type="ORF">KM031_15300</name>
</gene>
<evidence type="ECO:0000256" key="19">
    <source>
        <dbReference type="PIRNR" id="PIRNR017184"/>
    </source>
</evidence>
<name>A0A975S117_9RHOB</name>
<feature type="binding site" evidence="18">
    <location>
        <position position="159"/>
    </location>
    <ligand>
        <name>K(+)</name>
        <dbReference type="ChEBI" id="CHEBI:29103"/>
    </ligand>
</feature>